<feature type="domain" description="MI" evidence="5">
    <location>
        <begin position="644"/>
        <end position="774"/>
    </location>
</feature>
<dbReference type="SMART" id="SM00544">
    <property type="entry name" value="MA3"/>
    <property type="match status" value="1"/>
</dbReference>
<dbReference type="SMART" id="SM00543">
    <property type="entry name" value="MIF4G"/>
    <property type="match status" value="1"/>
</dbReference>
<evidence type="ECO:0000256" key="4">
    <source>
        <dbReference type="SAM" id="MobiDB-lite"/>
    </source>
</evidence>
<proteinExistence type="inferred from homology"/>
<feature type="compositionally biased region" description="Basic and acidic residues" evidence="4">
    <location>
        <begin position="279"/>
        <end position="289"/>
    </location>
</feature>
<dbReference type="AlphaFoldDB" id="A0AA38VJE6"/>
<evidence type="ECO:0000313" key="7">
    <source>
        <dbReference type="Proteomes" id="UP001174694"/>
    </source>
</evidence>
<feature type="compositionally biased region" description="Basic and acidic residues" evidence="4">
    <location>
        <begin position="108"/>
        <end position="121"/>
    </location>
</feature>
<comment type="similarity">
    <text evidence="2">Belongs to the CWC22 family.</text>
</comment>
<evidence type="ECO:0000313" key="6">
    <source>
        <dbReference type="EMBL" id="KAJ9134816.1"/>
    </source>
</evidence>
<accession>A0AA38VJE6</accession>
<sequence length="869" mass="97174">MSPARKGPSLPGTLLREIGDTGPQNRQGRHKAQIVLRKEHRNFDRSQKRHRGPTTADGNVRRSSDPAARADLDHTADDGHSPRKKRKVSAEGRTTGHLRLVTGSRRSRRDEESDEDLPRTDSDDDEIRSAAVISKKRHEKLTRDDTEIAELERKLGLKGRKSLPKSFRDEGLLDVLGDLGEGSDDDLERSEKKKNKVEADEWLARKRSRTAQKPIRGPAGKLGAEGIPDELVERDEGTYFSDMSSHTSYEDVLCRSTSDDKDHDRGSADFDSYFGTGTEESKQGQRPRENPYVAPPTAPIHTAYVPPARREEQGSDAEFVARLRRQIQGLVNRLTESNMITILDEIEKLYRDHPRQDVTSVLVDVVLAQICDTSSLPDTLLILTAGFVTAVYKVVGMDFGARAVQRCVERFNDHYGDAKAASSESRDVPKQAANLITFMSEFYNFQLIGCNLIFDYIRFLLEELVELNAELLLRILRVSGPLLRQDDPLALKDIVAMIRPAVNRAGETNISVRTKFMIDTINDLKNNKMKAGASATAVITEHITRMRKALGSLSSRKLKATEPLRMGLKDIEAAEKRGKWWLVGARWAGHANDIQSQSQEQDGDAVRDESDDTDDGLKVGGPTDRHDNHADLAAIAREQMMNTDVRRSIFVAIMSASDYEDAYVRIVKLRLNKDRQREIANVLIQCAGAEQQHNPYYSLIARRLCVDRKVRWAFQDTLWKMFHRLGESIFGGEADEDNGEDALDLRRLVNVGKLYGSLIADGSQSLAILKCLNLVYLRSKAKVLVEVMLITALLEAQQREKHAEGHRGALVERMFRAVADVPELCRGLQYFLKKVVRKSDLVGSSSNGKRVSQACRVAGAVLGAALVAD</sequence>
<name>A0AA38VJE6_9PEZI</name>
<feature type="compositionally biased region" description="Basic and acidic residues" evidence="4">
    <location>
        <begin position="256"/>
        <end position="268"/>
    </location>
</feature>
<dbReference type="InterPro" id="IPR050781">
    <property type="entry name" value="CWC22_splicing_factor"/>
</dbReference>
<reference evidence="6" key="1">
    <citation type="submission" date="2022-07" db="EMBL/GenBank/DDBJ databases">
        <title>Fungi with potential for degradation of polypropylene.</title>
        <authorList>
            <person name="Gostincar C."/>
        </authorList>
    </citation>
    <scope>NUCLEOTIDE SEQUENCE</scope>
    <source>
        <strain evidence="6">EXF-13308</strain>
    </source>
</reference>
<feature type="compositionally biased region" description="Basic and acidic residues" evidence="4">
    <location>
        <begin position="59"/>
        <end position="81"/>
    </location>
</feature>
<evidence type="ECO:0000259" key="5">
    <source>
        <dbReference type="PROSITE" id="PS51366"/>
    </source>
</evidence>
<feature type="region of interest" description="Disordered" evidence="4">
    <location>
        <begin position="1"/>
        <end position="146"/>
    </location>
</feature>
<dbReference type="EMBL" id="JANBVO010000041">
    <property type="protein sequence ID" value="KAJ9134816.1"/>
    <property type="molecule type" value="Genomic_DNA"/>
</dbReference>
<dbReference type="GO" id="GO:0003723">
    <property type="term" value="F:RNA binding"/>
    <property type="evidence" value="ECO:0007669"/>
    <property type="project" value="InterPro"/>
</dbReference>
<keyword evidence="3" id="KW-0539">Nucleus</keyword>
<evidence type="ECO:0000256" key="3">
    <source>
        <dbReference type="ARBA" id="ARBA00023242"/>
    </source>
</evidence>
<comment type="subcellular location">
    <subcellularLocation>
        <location evidence="1">Nucleus</location>
        <location evidence="1">Nucleolus</location>
    </subcellularLocation>
</comment>
<dbReference type="Pfam" id="PF02854">
    <property type="entry name" value="MIF4G"/>
    <property type="match status" value="1"/>
</dbReference>
<evidence type="ECO:0000256" key="1">
    <source>
        <dbReference type="ARBA" id="ARBA00004604"/>
    </source>
</evidence>
<protein>
    <submittedName>
        <fullName evidence="6">Suppressor of glycerol defect protein 1</fullName>
    </submittedName>
</protein>
<dbReference type="PROSITE" id="PS51366">
    <property type="entry name" value="MI"/>
    <property type="match status" value="1"/>
</dbReference>
<dbReference type="FunFam" id="1.25.40.180:FF:000050">
    <property type="entry name" value="Nuclear protein (Sgd1), putative"/>
    <property type="match status" value="1"/>
</dbReference>
<dbReference type="GO" id="GO:0042274">
    <property type="term" value="P:ribosomal small subunit biogenesis"/>
    <property type="evidence" value="ECO:0007669"/>
    <property type="project" value="TreeGrafter"/>
</dbReference>
<evidence type="ECO:0000256" key="2">
    <source>
        <dbReference type="ARBA" id="ARBA00006856"/>
    </source>
</evidence>
<dbReference type="InterPro" id="IPR016024">
    <property type="entry name" value="ARM-type_fold"/>
</dbReference>
<dbReference type="InterPro" id="IPR003891">
    <property type="entry name" value="Initiation_fac_eIF4g_MI"/>
</dbReference>
<feature type="region of interest" description="Disordered" evidence="4">
    <location>
        <begin position="256"/>
        <end position="299"/>
    </location>
</feature>
<organism evidence="6 7">
    <name type="scientific">Pleurostoma richardsiae</name>
    <dbReference type="NCBI Taxonomy" id="41990"/>
    <lineage>
        <taxon>Eukaryota</taxon>
        <taxon>Fungi</taxon>
        <taxon>Dikarya</taxon>
        <taxon>Ascomycota</taxon>
        <taxon>Pezizomycotina</taxon>
        <taxon>Sordariomycetes</taxon>
        <taxon>Sordariomycetidae</taxon>
        <taxon>Calosphaeriales</taxon>
        <taxon>Pleurostomataceae</taxon>
        <taxon>Pleurostoma</taxon>
    </lineage>
</organism>
<dbReference type="GO" id="GO:0005730">
    <property type="term" value="C:nucleolus"/>
    <property type="evidence" value="ECO:0007669"/>
    <property type="project" value="UniProtKB-SubCell"/>
</dbReference>
<dbReference type="Gene3D" id="1.25.40.180">
    <property type="match status" value="1"/>
</dbReference>
<feature type="region of interest" description="Disordered" evidence="4">
    <location>
        <begin position="592"/>
        <end position="625"/>
    </location>
</feature>
<dbReference type="SUPFAM" id="SSF48371">
    <property type="entry name" value="ARM repeat"/>
    <property type="match status" value="1"/>
</dbReference>
<dbReference type="PANTHER" id="PTHR18034:SF4">
    <property type="entry name" value="NUCLEOLAR MIF4G DOMAIN-CONTAINING PROTEIN 1"/>
    <property type="match status" value="1"/>
</dbReference>
<feature type="region of interest" description="Disordered" evidence="4">
    <location>
        <begin position="171"/>
        <end position="228"/>
    </location>
</feature>
<keyword evidence="7" id="KW-1185">Reference proteome</keyword>
<dbReference type="PANTHER" id="PTHR18034">
    <property type="entry name" value="CELL CYCLE CONTROL PROTEIN CWF22-RELATED"/>
    <property type="match status" value="1"/>
</dbReference>
<dbReference type="Pfam" id="PF02847">
    <property type="entry name" value="MA3"/>
    <property type="match status" value="1"/>
</dbReference>
<gene>
    <name evidence="6" type="ORF">NKR23_g9918</name>
</gene>
<dbReference type="Proteomes" id="UP001174694">
    <property type="component" value="Unassembled WGS sequence"/>
</dbReference>
<dbReference type="InterPro" id="IPR003890">
    <property type="entry name" value="MIF4G-like_typ-3"/>
</dbReference>
<comment type="caution">
    <text evidence="6">The sequence shown here is derived from an EMBL/GenBank/DDBJ whole genome shotgun (WGS) entry which is preliminary data.</text>
</comment>